<dbReference type="Proteomes" id="UP000029661">
    <property type="component" value="Chromosome"/>
</dbReference>
<sequence>MEHPNFSNKDYIGLNGTKSSQLLHPHFQEWQNWFINSYNHPKSKIALFIPCAAIKPYYNSPIHKIINQNVEKFENKIHKIVISNAGVIPYEFCDKYPFDSYDWNPVTESKTIQKEYYEVTRDRIALYLKKHAYESYVSYLRPSSLSFEALKDSCNDLNIKIYYKNLNEIIENDKDTDLVLTYPENLKLLQKMLEDAL</sequence>
<dbReference type="KEGG" id="mfc:BRM9_1171"/>
<organism evidence="3 4">
    <name type="scientific">Methanobacterium formicicum</name>
    <dbReference type="NCBI Taxonomy" id="2162"/>
    <lineage>
        <taxon>Archaea</taxon>
        <taxon>Methanobacteriati</taxon>
        <taxon>Methanobacteriota</taxon>
        <taxon>Methanomada group</taxon>
        <taxon>Methanobacteria</taxon>
        <taxon>Methanobacteriales</taxon>
        <taxon>Methanobacteriaceae</taxon>
        <taxon>Methanobacterium</taxon>
    </lineage>
</organism>
<evidence type="ECO:0000256" key="1">
    <source>
        <dbReference type="ARBA" id="ARBA00022694"/>
    </source>
</evidence>
<dbReference type="GO" id="GO:0008033">
    <property type="term" value="P:tRNA processing"/>
    <property type="evidence" value="ECO:0007669"/>
    <property type="project" value="UniProtKB-KW"/>
</dbReference>
<dbReference type="Gene3D" id="3.40.50.10630">
    <property type="entry name" value="Uracil-DNA glycosylase-like"/>
    <property type="match status" value="1"/>
</dbReference>
<feature type="domain" description="DUF5591" evidence="2">
    <location>
        <begin position="28"/>
        <end position="163"/>
    </location>
</feature>
<dbReference type="EMBL" id="CP006933">
    <property type="protein sequence ID" value="AIS31987.1"/>
    <property type="molecule type" value="Genomic_DNA"/>
</dbReference>
<accession>A0A089ZDB1</accession>
<proteinExistence type="predicted"/>
<gene>
    <name evidence="3" type="ORF">BRM9_1171</name>
</gene>
<dbReference type="InterPro" id="IPR040777">
    <property type="entry name" value="DUF5591"/>
</dbReference>
<dbReference type="STRING" id="2162.BRM9_1171"/>
<dbReference type="RefSeq" id="WP_048085125.1">
    <property type="nucleotide sequence ID" value="NZ_CP006933.1"/>
</dbReference>
<evidence type="ECO:0000259" key="2">
    <source>
        <dbReference type="Pfam" id="PF17884"/>
    </source>
</evidence>
<evidence type="ECO:0000313" key="3">
    <source>
        <dbReference type="EMBL" id="AIS31987.1"/>
    </source>
</evidence>
<dbReference type="SUPFAM" id="SSF52141">
    <property type="entry name" value="Uracil-DNA glycosylase-like"/>
    <property type="match status" value="1"/>
</dbReference>
<protein>
    <recommendedName>
        <fullName evidence="2">DUF5591 domain-containing protein</fullName>
    </recommendedName>
</protein>
<name>A0A089ZDB1_METFO</name>
<dbReference type="OrthoDB" id="115061at2157"/>
<reference evidence="3 4" key="1">
    <citation type="submission" date="2013-12" db="EMBL/GenBank/DDBJ databases">
        <title>The complete genome sequence of Methanobacterium sp. BRM9.</title>
        <authorList>
            <consortium name="Pastoral Greenhouse Gas Research Consortium"/>
            <person name="Kelly W.J."/>
            <person name="Leahy S.C."/>
            <person name="Perry R."/>
            <person name="Li D."/>
            <person name="Altermann E."/>
            <person name="Lambie S.C."/>
            <person name="Attwood G.T."/>
        </authorList>
    </citation>
    <scope>NUCLEOTIDE SEQUENCE [LARGE SCALE GENOMIC DNA]</scope>
    <source>
        <strain evidence="3 4">BRM9</strain>
    </source>
</reference>
<dbReference type="AlphaFoldDB" id="A0A089ZDB1"/>
<dbReference type="GeneID" id="24792329"/>
<keyword evidence="1" id="KW-0819">tRNA processing</keyword>
<dbReference type="Pfam" id="PF17884">
    <property type="entry name" value="DUF5591"/>
    <property type="match status" value="1"/>
</dbReference>
<evidence type="ECO:0000313" key="4">
    <source>
        <dbReference type="Proteomes" id="UP000029661"/>
    </source>
</evidence>
<dbReference type="InterPro" id="IPR036895">
    <property type="entry name" value="Uracil-DNA_glycosylase-like_sf"/>
</dbReference>